<protein>
    <submittedName>
        <fullName evidence="3">Uncharacterized protein</fullName>
    </submittedName>
</protein>
<feature type="region of interest" description="Disordered" evidence="1">
    <location>
        <begin position="84"/>
        <end position="106"/>
    </location>
</feature>
<evidence type="ECO:0000256" key="1">
    <source>
        <dbReference type="SAM" id="MobiDB-lite"/>
    </source>
</evidence>
<accession>A0AAP0LLV1</accession>
<sequence length="106" mass="11440">MIESPIILAGIAILCSSLASCLIWVATYLMKRAYSAHHSFDDHTMIIAVLEGFLSIITAFCFLLFAVTACSMMIYQNGTVPPSAPANGKIVPSMTLPTDEEDPSLE</sequence>
<dbReference type="AlphaFoldDB" id="A0AAP0LLV1"/>
<keyword evidence="2" id="KW-0472">Membrane</keyword>
<evidence type="ECO:0000313" key="4">
    <source>
        <dbReference type="Proteomes" id="UP001428341"/>
    </source>
</evidence>
<comment type="caution">
    <text evidence="3">The sequence shown here is derived from an EMBL/GenBank/DDBJ whole genome shotgun (WGS) entry which is preliminary data.</text>
</comment>
<evidence type="ECO:0000256" key="2">
    <source>
        <dbReference type="SAM" id="Phobius"/>
    </source>
</evidence>
<dbReference type="Proteomes" id="UP001428341">
    <property type="component" value="Unassembled WGS sequence"/>
</dbReference>
<organism evidence="3 4">
    <name type="scientific">Citrus x changshan-huyou</name>
    <dbReference type="NCBI Taxonomy" id="2935761"/>
    <lineage>
        <taxon>Eukaryota</taxon>
        <taxon>Viridiplantae</taxon>
        <taxon>Streptophyta</taxon>
        <taxon>Embryophyta</taxon>
        <taxon>Tracheophyta</taxon>
        <taxon>Spermatophyta</taxon>
        <taxon>Magnoliopsida</taxon>
        <taxon>eudicotyledons</taxon>
        <taxon>Gunneridae</taxon>
        <taxon>Pentapetalae</taxon>
        <taxon>rosids</taxon>
        <taxon>malvids</taxon>
        <taxon>Sapindales</taxon>
        <taxon>Rutaceae</taxon>
        <taxon>Aurantioideae</taxon>
        <taxon>Citrus</taxon>
    </lineage>
</organism>
<dbReference type="EMBL" id="JBCGBO010000025">
    <property type="protein sequence ID" value="KAK9175389.1"/>
    <property type="molecule type" value="Genomic_DNA"/>
</dbReference>
<feature type="transmembrane region" description="Helical" evidence="2">
    <location>
        <begin position="49"/>
        <end position="75"/>
    </location>
</feature>
<gene>
    <name evidence="3" type="ORF">WN944_027395</name>
</gene>
<reference evidence="3 4" key="1">
    <citation type="submission" date="2024-05" db="EMBL/GenBank/DDBJ databases">
        <title>Haplotype-resolved chromosome-level genome assembly of Huyou (Citrus changshanensis).</title>
        <authorList>
            <person name="Miao C."/>
            <person name="Chen W."/>
            <person name="Wu Y."/>
            <person name="Wang L."/>
            <person name="Zhao S."/>
            <person name="Grierson D."/>
            <person name="Xu C."/>
            <person name="Chen K."/>
        </authorList>
    </citation>
    <scope>NUCLEOTIDE SEQUENCE [LARGE SCALE GENOMIC DNA]</scope>
    <source>
        <strain evidence="3">01-14</strain>
        <tissue evidence="3">Leaf</tissue>
    </source>
</reference>
<keyword evidence="2" id="KW-1133">Transmembrane helix</keyword>
<evidence type="ECO:0000313" key="3">
    <source>
        <dbReference type="EMBL" id="KAK9175389.1"/>
    </source>
</evidence>
<feature type="transmembrane region" description="Helical" evidence="2">
    <location>
        <begin position="6"/>
        <end position="29"/>
    </location>
</feature>
<name>A0AAP0LLV1_9ROSI</name>
<proteinExistence type="predicted"/>
<keyword evidence="2" id="KW-0812">Transmembrane</keyword>
<keyword evidence="4" id="KW-1185">Reference proteome</keyword>